<dbReference type="InterPro" id="IPR057666">
    <property type="entry name" value="DrpA_SLOG"/>
</dbReference>
<feature type="domain" description="Smf/DprA SLOG" evidence="3">
    <location>
        <begin position="13"/>
        <end position="217"/>
    </location>
</feature>
<dbReference type="SUPFAM" id="SSF102405">
    <property type="entry name" value="MCP/YpsA-like"/>
    <property type="match status" value="1"/>
</dbReference>
<comment type="similarity">
    <text evidence="1">Belongs to the DprA/Smf family.</text>
</comment>
<dbReference type="PANTHER" id="PTHR43022:SF1">
    <property type="entry name" value="PROTEIN SMF"/>
    <property type="match status" value="1"/>
</dbReference>
<organism evidence="4 5">
    <name type="scientific">Berryella wangjianweii</name>
    <dbReference type="NCBI Taxonomy" id="2734634"/>
    <lineage>
        <taxon>Bacteria</taxon>
        <taxon>Bacillati</taxon>
        <taxon>Actinomycetota</taxon>
        <taxon>Coriobacteriia</taxon>
        <taxon>Eggerthellales</taxon>
        <taxon>Eggerthellaceae</taxon>
        <taxon>Berryella</taxon>
    </lineage>
</organism>
<dbReference type="KEGG" id="bwa:HLV38_00795"/>
<evidence type="ECO:0000259" key="3">
    <source>
        <dbReference type="Pfam" id="PF02481"/>
    </source>
</evidence>
<evidence type="ECO:0000313" key="4">
    <source>
        <dbReference type="EMBL" id="QKF07956.1"/>
    </source>
</evidence>
<dbReference type="EMBL" id="CP053716">
    <property type="protein sequence ID" value="QKF07956.1"/>
    <property type="molecule type" value="Genomic_DNA"/>
</dbReference>
<evidence type="ECO:0000256" key="2">
    <source>
        <dbReference type="SAM" id="MobiDB-lite"/>
    </source>
</evidence>
<accession>A0A6M8J7Y0</accession>
<evidence type="ECO:0000313" key="5">
    <source>
        <dbReference type="Proteomes" id="UP000503297"/>
    </source>
</evidence>
<dbReference type="PANTHER" id="PTHR43022">
    <property type="entry name" value="PROTEIN SMF"/>
    <property type="match status" value="1"/>
</dbReference>
<dbReference type="GO" id="GO:0009294">
    <property type="term" value="P:DNA-mediated transformation"/>
    <property type="evidence" value="ECO:0007669"/>
    <property type="project" value="InterPro"/>
</dbReference>
<gene>
    <name evidence="4" type="primary">dprA</name>
    <name evidence="4" type="ORF">HLV38_00795</name>
</gene>
<dbReference type="NCBIfam" id="TIGR00732">
    <property type="entry name" value="dprA"/>
    <property type="match status" value="1"/>
</dbReference>
<dbReference type="AlphaFoldDB" id="A0A6M8J7Y0"/>
<name>A0A6M8J7Y0_9ACTN</name>
<feature type="compositionally biased region" description="Basic and acidic residues" evidence="2">
    <location>
        <begin position="291"/>
        <end position="303"/>
    </location>
</feature>
<proteinExistence type="inferred from homology"/>
<evidence type="ECO:0000256" key="1">
    <source>
        <dbReference type="ARBA" id="ARBA00006525"/>
    </source>
</evidence>
<feature type="region of interest" description="Disordered" evidence="2">
    <location>
        <begin position="278"/>
        <end position="309"/>
    </location>
</feature>
<reference evidence="5" key="1">
    <citation type="submission" date="2020-05" db="EMBL/GenBank/DDBJ databases">
        <title>Novel species in genus Nocardioides.</title>
        <authorList>
            <person name="Zhang G."/>
        </authorList>
    </citation>
    <scope>NUCLEOTIDE SEQUENCE [LARGE SCALE GENOMIC DNA]</scope>
    <source>
        <strain evidence="5">zg-1050</strain>
    </source>
</reference>
<dbReference type="Proteomes" id="UP000503297">
    <property type="component" value="Chromosome"/>
</dbReference>
<protein>
    <submittedName>
        <fullName evidence="4">DNA-protecting protein DprA</fullName>
    </submittedName>
</protein>
<dbReference type="Pfam" id="PF02481">
    <property type="entry name" value="DNA_processg_A"/>
    <property type="match status" value="1"/>
</dbReference>
<dbReference type="InterPro" id="IPR003488">
    <property type="entry name" value="DprA"/>
</dbReference>
<dbReference type="Gene3D" id="3.40.50.450">
    <property type="match status" value="1"/>
</dbReference>
<sequence length="391" mass="40783">MVPVEGPRARIGQADGRYPSCLRQVRRPPEALYVLGDPAALQEGLAVIGARRATSYGCGCAERFAGLAASAGLTIVSGGARGCDAAAHRAALAAGAPTVVFLGGGCDRLYPAEHRTLFQRIVDKGGALVSEHPWDREPRPWAFRERNRLIAGLARAVLIVEAGLPSGTFSTADEALAAGKQVLVVPGAITSIRSRGSNRLLYDGATPVVDDDSFADQLEVIFGVSARAPVVGALPGDRGPHRMRAGAAGGREVGVVPSRAETGRRPDAESRIVAKGRDALSGPKGIGGPRHAGEPARRAEDAAKGASLSQGSIRPLDALRGASADEREVIECLQAEPLLLERLLALMTERWGDSTRARRAVMGAVVAAEAAGVASRQSDGRWMAVPRAGMR</sequence>
<keyword evidence="5" id="KW-1185">Reference proteome</keyword>